<sequence length="182" mass="20141">MISLTDARDISESNTQAEAPRALADITSRSLNLPSRTTSSLTADRRASWTGEGVGKKRKSTLQANGSKVYRVKRRNAISLNEEQARCLARSLSCLPTPNDNQSQESCSQHDIAGRIPKRERHEPRLKEEQESSNLTIDQTDNIKRNAALLPFKTIALQPNLFLLTRTDGLAFTDPLVPASTL</sequence>
<protein>
    <submittedName>
        <fullName evidence="2">Rhamnolipids biosynthesis 3-oxoacyl-[acyl-carrier-protein] reductase</fullName>
    </submittedName>
</protein>
<evidence type="ECO:0000313" key="3">
    <source>
        <dbReference type="Proteomes" id="UP000014071"/>
    </source>
</evidence>
<feature type="region of interest" description="Disordered" evidence="1">
    <location>
        <begin position="99"/>
        <end position="134"/>
    </location>
</feature>
<feature type="region of interest" description="Disordered" evidence="1">
    <location>
        <begin position="34"/>
        <end position="66"/>
    </location>
</feature>
<keyword evidence="3" id="KW-1185">Reference proteome</keyword>
<name>R9PB99_PSEHS</name>
<feature type="compositionally biased region" description="Polar residues" evidence="1">
    <location>
        <begin position="99"/>
        <end position="109"/>
    </location>
</feature>
<dbReference type="EMBL" id="DF238821">
    <property type="protein sequence ID" value="GAC98629.1"/>
    <property type="molecule type" value="Genomic_DNA"/>
</dbReference>
<dbReference type="GeneID" id="24111495"/>
<dbReference type="RefSeq" id="XP_012192216.1">
    <property type="nucleotide sequence ID" value="XM_012336826.1"/>
</dbReference>
<dbReference type="AlphaFoldDB" id="R9PB99"/>
<reference evidence="3" key="1">
    <citation type="journal article" date="2013" name="Genome Announc.">
        <title>Draft genome sequence of the basidiomycetous yeast-like fungus Pseudozyma hubeiensis SY62, which produces an abundant amount of the biosurfactant mannosylerythritol lipids.</title>
        <authorList>
            <person name="Konishi M."/>
            <person name="Hatada Y."/>
            <person name="Horiuchi J."/>
        </authorList>
    </citation>
    <scope>NUCLEOTIDE SEQUENCE [LARGE SCALE GENOMIC DNA]</scope>
    <source>
        <strain evidence="3">SY62</strain>
    </source>
</reference>
<gene>
    <name evidence="2" type="ORF">PHSY_006223</name>
</gene>
<organism evidence="2 3">
    <name type="scientific">Pseudozyma hubeiensis (strain SY62)</name>
    <name type="common">Yeast</name>
    <dbReference type="NCBI Taxonomy" id="1305764"/>
    <lineage>
        <taxon>Eukaryota</taxon>
        <taxon>Fungi</taxon>
        <taxon>Dikarya</taxon>
        <taxon>Basidiomycota</taxon>
        <taxon>Ustilaginomycotina</taxon>
        <taxon>Ustilaginomycetes</taxon>
        <taxon>Ustilaginales</taxon>
        <taxon>Ustilaginaceae</taxon>
        <taxon>Pseudozyma</taxon>
    </lineage>
</organism>
<feature type="compositionally biased region" description="Basic and acidic residues" evidence="1">
    <location>
        <begin position="120"/>
        <end position="130"/>
    </location>
</feature>
<proteinExistence type="predicted"/>
<dbReference type="Proteomes" id="UP000014071">
    <property type="component" value="Unassembled WGS sequence"/>
</dbReference>
<dbReference type="OrthoDB" id="2556824at2759"/>
<feature type="region of interest" description="Disordered" evidence="1">
    <location>
        <begin position="1"/>
        <end position="21"/>
    </location>
</feature>
<evidence type="ECO:0000256" key="1">
    <source>
        <dbReference type="SAM" id="MobiDB-lite"/>
    </source>
</evidence>
<dbReference type="eggNOG" id="ENOG502TKCS">
    <property type="taxonomic scope" value="Eukaryota"/>
</dbReference>
<evidence type="ECO:0000313" key="2">
    <source>
        <dbReference type="EMBL" id="GAC98629.1"/>
    </source>
</evidence>
<dbReference type="HOGENOM" id="CLU_1482633_0_0_1"/>
<feature type="compositionally biased region" description="Basic and acidic residues" evidence="1">
    <location>
        <begin position="1"/>
        <end position="11"/>
    </location>
</feature>
<accession>R9PB99</accession>